<dbReference type="GO" id="GO:0003735">
    <property type="term" value="F:structural constituent of ribosome"/>
    <property type="evidence" value="ECO:0007669"/>
    <property type="project" value="InterPro"/>
</dbReference>
<organism evidence="4 5">
    <name type="scientific">Nepenthes gracilis</name>
    <name type="common">Slender pitcher plant</name>
    <dbReference type="NCBI Taxonomy" id="150966"/>
    <lineage>
        <taxon>Eukaryota</taxon>
        <taxon>Viridiplantae</taxon>
        <taxon>Streptophyta</taxon>
        <taxon>Embryophyta</taxon>
        <taxon>Tracheophyta</taxon>
        <taxon>Spermatophyta</taxon>
        <taxon>Magnoliopsida</taxon>
        <taxon>eudicotyledons</taxon>
        <taxon>Gunneridae</taxon>
        <taxon>Pentapetalae</taxon>
        <taxon>Caryophyllales</taxon>
        <taxon>Nepenthaceae</taxon>
        <taxon>Nepenthes</taxon>
    </lineage>
</organism>
<dbReference type="GO" id="GO:0006412">
    <property type="term" value="P:translation"/>
    <property type="evidence" value="ECO:0007669"/>
    <property type="project" value="InterPro"/>
</dbReference>
<dbReference type="Pfam" id="PF00832">
    <property type="entry name" value="Ribosomal_L39"/>
    <property type="match status" value="1"/>
</dbReference>
<dbReference type="EMBL" id="BSYO01000033">
    <property type="protein sequence ID" value="GMH27460.1"/>
    <property type="molecule type" value="Genomic_DNA"/>
</dbReference>
<evidence type="ECO:0000313" key="5">
    <source>
        <dbReference type="Proteomes" id="UP001279734"/>
    </source>
</evidence>
<keyword evidence="2" id="KW-0689">Ribosomal protein</keyword>
<proteinExistence type="inferred from homology"/>
<comment type="similarity">
    <text evidence="1">Belongs to the eukaryotic ribosomal protein eL39 family.</text>
</comment>
<keyword evidence="5" id="KW-1185">Reference proteome</keyword>
<dbReference type="PANTHER" id="PTHR19970">
    <property type="entry name" value="RIBOSOMAL PROTEIN L39E"/>
    <property type="match status" value="1"/>
</dbReference>
<dbReference type="Proteomes" id="UP001279734">
    <property type="component" value="Unassembled WGS sequence"/>
</dbReference>
<sequence>MAQIVGLGRLLSQLSFPPLSFHHPLRSSEAESEMKKFRIKKKLAKNMRQNRPIPYWTRLRTGNTIRKQSSETEKRSALVAVLGCDWPPLISSSAFKQGKSRMWNASNVWREVQMTKKRLAIRASCDLV</sequence>
<dbReference type="AlphaFoldDB" id="A0AAD3TDC4"/>
<dbReference type="InterPro" id="IPR000077">
    <property type="entry name" value="Ribosomal_eL39"/>
</dbReference>
<gene>
    <name evidence="4" type="ORF">Nepgr_029303</name>
</gene>
<comment type="caution">
    <text evidence="4">The sequence shown here is derived from an EMBL/GenBank/DDBJ whole genome shotgun (WGS) entry which is preliminary data.</text>
</comment>
<dbReference type="PANTHER" id="PTHR19970:SF0">
    <property type="entry name" value="LARGE RIBOSOMAL SUBUNIT PROTEIN EL39"/>
    <property type="match status" value="1"/>
</dbReference>
<reference evidence="4" key="1">
    <citation type="submission" date="2023-05" db="EMBL/GenBank/DDBJ databases">
        <title>Nepenthes gracilis genome sequencing.</title>
        <authorList>
            <person name="Fukushima K."/>
        </authorList>
    </citation>
    <scope>NUCLEOTIDE SEQUENCE</scope>
    <source>
        <strain evidence="4">SING2019-196</strain>
    </source>
</reference>
<dbReference type="GO" id="GO:0022625">
    <property type="term" value="C:cytosolic large ribosomal subunit"/>
    <property type="evidence" value="ECO:0007669"/>
    <property type="project" value="TreeGrafter"/>
</dbReference>
<name>A0AAD3TDC4_NEPGR</name>
<dbReference type="Gene3D" id="1.10.1620.10">
    <property type="entry name" value="Ribosomal protein L39e"/>
    <property type="match status" value="1"/>
</dbReference>
<protein>
    <recommendedName>
        <fullName evidence="6">Ribosomal protein L39</fullName>
    </recommendedName>
</protein>
<keyword evidence="3" id="KW-0687">Ribonucleoprotein</keyword>
<dbReference type="InterPro" id="IPR023626">
    <property type="entry name" value="Ribosomal_eL39_dom_sf"/>
</dbReference>
<evidence type="ECO:0000256" key="1">
    <source>
        <dbReference type="ARBA" id="ARBA00009339"/>
    </source>
</evidence>
<dbReference type="SUPFAM" id="SSF48662">
    <property type="entry name" value="Ribosomal protein L39e"/>
    <property type="match status" value="1"/>
</dbReference>
<evidence type="ECO:0008006" key="6">
    <source>
        <dbReference type="Google" id="ProtNLM"/>
    </source>
</evidence>
<accession>A0AAD3TDC4</accession>
<evidence type="ECO:0000256" key="2">
    <source>
        <dbReference type="ARBA" id="ARBA00022980"/>
    </source>
</evidence>
<evidence type="ECO:0000256" key="3">
    <source>
        <dbReference type="ARBA" id="ARBA00023274"/>
    </source>
</evidence>
<evidence type="ECO:0000313" key="4">
    <source>
        <dbReference type="EMBL" id="GMH27460.1"/>
    </source>
</evidence>